<evidence type="ECO:0000313" key="2">
    <source>
        <dbReference type="Proteomes" id="UP000596742"/>
    </source>
</evidence>
<proteinExistence type="predicted"/>
<dbReference type="AlphaFoldDB" id="A0A8B6CB72"/>
<dbReference type="SUPFAM" id="SSF48403">
    <property type="entry name" value="Ankyrin repeat"/>
    <property type="match status" value="1"/>
</dbReference>
<accession>A0A8B6CB72</accession>
<keyword evidence="2" id="KW-1185">Reference proteome</keyword>
<dbReference type="Proteomes" id="UP000596742">
    <property type="component" value="Unassembled WGS sequence"/>
</dbReference>
<comment type="caution">
    <text evidence="1">The sequence shown here is derived from an EMBL/GenBank/DDBJ whole genome shotgun (WGS) entry which is preliminary data.</text>
</comment>
<dbReference type="Gene3D" id="1.25.40.20">
    <property type="entry name" value="Ankyrin repeat-containing domain"/>
    <property type="match status" value="1"/>
</dbReference>
<organism evidence="1 2">
    <name type="scientific">Mytilus galloprovincialis</name>
    <name type="common">Mediterranean mussel</name>
    <dbReference type="NCBI Taxonomy" id="29158"/>
    <lineage>
        <taxon>Eukaryota</taxon>
        <taxon>Metazoa</taxon>
        <taxon>Spiralia</taxon>
        <taxon>Lophotrochozoa</taxon>
        <taxon>Mollusca</taxon>
        <taxon>Bivalvia</taxon>
        <taxon>Autobranchia</taxon>
        <taxon>Pteriomorphia</taxon>
        <taxon>Mytilida</taxon>
        <taxon>Mytiloidea</taxon>
        <taxon>Mytilidae</taxon>
        <taxon>Mytilinae</taxon>
        <taxon>Mytilus</taxon>
    </lineage>
</organism>
<dbReference type="InterPro" id="IPR036770">
    <property type="entry name" value="Ankyrin_rpt-contain_sf"/>
</dbReference>
<reference evidence="1" key="1">
    <citation type="submission" date="2018-11" db="EMBL/GenBank/DDBJ databases">
        <authorList>
            <person name="Alioto T."/>
            <person name="Alioto T."/>
        </authorList>
    </citation>
    <scope>NUCLEOTIDE SEQUENCE</scope>
</reference>
<evidence type="ECO:0000313" key="1">
    <source>
        <dbReference type="EMBL" id="VDI02691.1"/>
    </source>
</evidence>
<name>A0A8B6CB72_MYTGA</name>
<protein>
    <submittedName>
        <fullName evidence="1">Uncharacterized protein</fullName>
    </submittedName>
</protein>
<dbReference type="EMBL" id="UYJE01001507">
    <property type="protein sequence ID" value="VDI02691.1"/>
    <property type="molecule type" value="Genomic_DNA"/>
</dbReference>
<sequence>MALLAGFGLQCKNTFNHHYTQNHESGQRDILLYIMEGDFAKAGDLLQNKSDYNLKKKQEVSVLMMICKFCPANREVEAISLVEYLMNRGARLDKKDECGKTAIYYAEKNGLRKITQLFQTHVTDMLLDQNLF</sequence>
<gene>
    <name evidence="1" type="ORF">MGAL_10B009723</name>
</gene>